<name>A0ABQ4FSA9_9ACTN</name>
<evidence type="ECO:0000313" key="5">
    <source>
        <dbReference type="Proteomes" id="UP000603904"/>
    </source>
</evidence>
<gene>
    <name evidence="4" type="ORF">Mco01_07190</name>
</gene>
<dbReference type="PANTHER" id="PTHR34475:SF1">
    <property type="entry name" value="CYTOSKELETON PROTEIN RODZ"/>
    <property type="match status" value="1"/>
</dbReference>
<dbReference type="InterPro" id="IPR050400">
    <property type="entry name" value="Bact_Cytoskel_RodZ"/>
</dbReference>
<comment type="caution">
    <text evidence="4">The sequence shown here is derived from an EMBL/GenBank/DDBJ whole genome shotgun (WGS) entry which is preliminary data.</text>
</comment>
<keyword evidence="2" id="KW-0472">Membrane</keyword>
<dbReference type="InterPro" id="IPR010982">
    <property type="entry name" value="Lambda_DNA-bd_dom_sf"/>
</dbReference>
<dbReference type="Proteomes" id="UP000603904">
    <property type="component" value="Unassembled WGS sequence"/>
</dbReference>
<keyword evidence="2" id="KW-0812">Transmembrane</keyword>
<organism evidence="4 5">
    <name type="scientific">Microbispora corallina</name>
    <dbReference type="NCBI Taxonomy" id="83302"/>
    <lineage>
        <taxon>Bacteria</taxon>
        <taxon>Bacillati</taxon>
        <taxon>Actinomycetota</taxon>
        <taxon>Actinomycetes</taxon>
        <taxon>Streptosporangiales</taxon>
        <taxon>Streptosporangiaceae</taxon>
        <taxon>Microbispora</taxon>
    </lineage>
</organism>
<keyword evidence="2" id="KW-1133">Transmembrane helix</keyword>
<dbReference type="InterPro" id="IPR025194">
    <property type="entry name" value="RodZ-like_C"/>
</dbReference>
<dbReference type="Pfam" id="PF13413">
    <property type="entry name" value="HTH_25"/>
    <property type="match status" value="1"/>
</dbReference>
<dbReference type="Gene3D" id="1.10.260.40">
    <property type="entry name" value="lambda repressor-like DNA-binding domains"/>
    <property type="match status" value="1"/>
</dbReference>
<evidence type="ECO:0000313" key="4">
    <source>
        <dbReference type="EMBL" id="GIH37719.1"/>
    </source>
</evidence>
<protein>
    <submittedName>
        <fullName evidence="4">Membrane protein</fullName>
    </submittedName>
</protein>
<evidence type="ECO:0000259" key="3">
    <source>
        <dbReference type="Pfam" id="PF13464"/>
    </source>
</evidence>
<accession>A0ABQ4FSA9</accession>
<dbReference type="Pfam" id="PF13464">
    <property type="entry name" value="RodZ_C"/>
    <property type="match status" value="1"/>
</dbReference>
<evidence type="ECO:0000256" key="1">
    <source>
        <dbReference type="SAM" id="MobiDB-lite"/>
    </source>
</evidence>
<proteinExistence type="predicted"/>
<feature type="region of interest" description="Disordered" evidence="1">
    <location>
        <begin position="221"/>
        <end position="241"/>
    </location>
</feature>
<reference evidence="4 5" key="1">
    <citation type="submission" date="2021-01" db="EMBL/GenBank/DDBJ databases">
        <title>Whole genome shotgun sequence of Microbispora corallina NBRC 16416.</title>
        <authorList>
            <person name="Komaki H."/>
            <person name="Tamura T."/>
        </authorList>
    </citation>
    <scope>NUCLEOTIDE SEQUENCE [LARGE SCALE GENOMIC DNA]</scope>
    <source>
        <strain evidence="4 5">NBRC 16416</strain>
    </source>
</reference>
<feature type="domain" description="Cytoskeleton protein RodZ-like C-terminal" evidence="3">
    <location>
        <begin position="165"/>
        <end position="231"/>
    </location>
</feature>
<sequence length="241" mass="25780">MAEARQRAELTVGQLSSRTFIRETIIEGIERDDFSACGGDFYTRGHIRAIASTLGLDPDALVREYEQEHGGSRPNIRASTLFKVDNLLHQRSHRMPNWTMLAAVAVALIVVVVLVRLLSGSGEKAGQTAVELPVVHPNAGAHHARAQEPAAARVPNGTVVLKVYARKPSWITVKDAKGHAMFQGTLPEGAASTWTGKDKLKVVIGDAGAVRLEVNGKDLGTPGKDGQTVRRTFAAGGPGPR</sequence>
<dbReference type="EMBL" id="BOOC01000002">
    <property type="protein sequence ID" value="GIH37719.1"/>
    <property type="molecule type" value="Genomic_DNA"/>
</dbReference>
<evidence type="ECO:0000256" key="2">
    <source>
        <dbReference type="SAM" id="Phobius"/>
    </source>
</evidence>
<dbReference type="PANTHER" id="PTHR34475">
    <property type="match status" value="1"/>
</dbReference>
<feature type="transmembrane region" description="Helical" evidence="2">
    <location>
        <begin position="98"/>
        <end position="118"/>
    </location>
</feature>
<keyword evidence="5" id="KW-1185">Reference proteome</keyword>